<name>A0ABQ9EDQ7_TEGGR</name>
<sequence length="409" mass="47135">MTDLWTKDWRNLPDDVILHIFTYLNSKEKYNAALVCNSWQNCHHNPLLWRNFVFRFMTPADDQLSVPWYVQCIRKHGPHFRTVQLVLDQAFIENRQKGCRVLEMLSKIPNRRLMSLKVIFTGENPLFYAGIEFVDAFKELFGPTPKNIDPPISNLLRIDLGGLPVQYDDSVLNIIADNLPDLNFLNILNRLLVCKISPECLLNLVVKCKKLEDLRALHCSMSDDILLALAEKDRVPLKNLAVLCRREEKYGKDLSSEAWSKLANSNPALRVTLGFDHTCPLNLVSVIMKPEIPVKTLHLETFTRIYDEVGLAAHYYKNTLEKLVLQTRNSDELGRALVRLAGNCKLLKSLFVYCVLDKEVVDEILHVLPDMKESESYILKWQSEPEPWIVGSEEEQVWAPGYSQEPNLF</sequence>
<accession>A0ABQ9EDQ7</accession>
<dbReference type="SUPFAM" id="SSF81383">
    <property type="entry name" value="F-box domain"/>
    <property type="match status" value="1"/>
</dbReference>
<dbReference type="Gene3D" id="3.80.10.10">
    <property type="entry name" value="Ribonuclease Inhibitor"/>
    <property type="match status" value="1"/>
</dbReference>
<organism evidence="2 3">
    <name type="scientific">Tegillarca granosa</name>
    <name type="common">Malaysian cockle</name>
    <name type="synonym">Anadara granosa</name>
    <dbReference type="NCBI Taxonomy" id="220873"/>
    <lineage>
        <taxon>Eukaryota</taxon>
        <taxon>Metazoa</taxon>
        <taxon>Spiralia</taxon>
        <taxon>Lophotrochozoa</taxon>
        <taxon>Mollusca</taxon>
        <taxon>Bivalvia</taxon>
        <taxon>Autobranchia</taxon>
        <taxon>Pteriomorphia</taxon>
        <taxon>Arcoida</taxon>
        <taxon>Arcoidea</taxon>
        <taxon>Arcidae</taxon>
        <taxon>Tegillarca</taxon>
    </lineage>
</organism>
<dbReference type="SMART" id="SM00256">
    <property type="entry name" value="FBOX"/>
    <property type="match status" value="1"/>
</dbReference>
<dbReference type="PANTHER" id="PTHR20872:SF1">
    <property type="entry name" value="F-BOX DOMAIN-CONTAINING PROTEIN"/>
    <property type="match status" value="1"/>
</dbReference>
<reference evidence="2 3" key="1">
    <citation type="submission" date="2022-12" db="EMBL/GenBank/DDBJ databases">
        <title>Chromosome-level genome of Tegillarca granosa.</title>
        <authorList>
            <person name="Kim J."/>
        </authorList>
    </citation>
    <scope>NUCLEOTIDE SEQUENCE [LARGE SCALE GENOMIC DNA]</scope>
    <source>
        <strain evidence="2">Teg-2019</strain>
        <tissue evidence="2">Adductor muscle</tissue>
    </source>
</reference>
<dbReference type="InterPro" id="IPR032675">
    <property type="entry name" value="LRR_dom_sf"/>
</dbReference>
<dbReference type="EMBL" id="JARBDR010000917">
    <property type="protein sequence ID" value="KAJ8302551.1"/>
    <property type="molecule type" value="Genomic_DNA"/>
</dbReference>
<dbReference type="Pfam" id="PF12937">
    <property type="entry name" value="F-box-like"/>
    <property type="match status" value="1"/>
</dbReference>
<dbReference type="Gene3D" id="1.20.1280.50">
    <property type="match status" value="1"/>
</dbReference>
<comment type="caution">
    <text evidence="2">The sequence shown here is derived from an EMBL/GenBank/DDBJ whole genome shotgun (WGS) entry which is preliminary data.</text>
</comment>
<dbReference type="InterPro" id="IPR036047">
    <property type="entry name" value="F-box-like_dom_sf"/>
</dbReference>
<feature type="domain" description="F-box" evidence="1">
    <location>
        <begin position="6"/>
        <end position="52"/>
    </location>
</feature>
<dbReference type="PROSITE" id="PS50181">
    <property type="entry name" value="FBOX"/>
    <property type="match status" value="1"/>
</dbReference>
<evidence type="ECO:0000259" key="1">
    <source>
        <dbReference type="PROSITE" id="PS50181"/>
    </source>
</evidence>
<dbReference type="Proteomes" id="UP001217089">
    <property type="component" value="Unassembled WGS sequence"/>
</dbReference>
<proteinExistence type="predicted"/>
<keyword evidence="3" id="KW-1185">Reference proteome</keyword>
<evidence type="ECO:0000313" key="2">
    <source>
        <dbReference type="EMBL" id="KAJ8302551.1"/>
    </source>
</evidence>
<dbReference type="InterPro" id="IPR001810">
    <property type="entry name" value="F-box_dom"/>
</dbReference>
<gene>
    <name evidence="2" type="ORF">KUTeg_018947</name>
</gene>
<dbReference type="PANTHER" id="PTHR20872">
    <property type="match status" value="1"/>
</dbReference>
<protein>
    <recommendedName>
        <fullName evidence="1">F-box domain-containing protein</fullName>
    </recommendedName>
</protein>
<evidence type="ECO:0000313" key="3">
    <source>
        <dbReference type="Proteomes" id="UP001217089"/>
    </source>
</evidence>